<dbReference type="Pfam" id="PF13541">
    <property type="entry name" value="ChlI"/>
    <property type="match status" value="1"/>
</dbReference>
<evidence type="ECO:0000313" key="3">
    <source>
        <dbReference type="Proteomes" id="UP001152321"/>
    </source>
</evidence>
<sequence>MKIQSLIREQDRLVPVEVEINFTAGLPQIQFLGLPDQGIKESIHRIKSAIRSQGFEFPKAQQVLVNLRPNHLKKSSRGLELAVAMGILWESAQVEKPSVESVCIYGELGLLGEVFEPEDLTADFDPEEETMIWTGQSRGGPAVFARAVMHTLQDIQEPTYISALPREYEVERPQTGLSLDFPERQAELLSLTALGEHSLLLAGPAGSGKSTIAKTLSSLLRAPTQDEMHVIARNNRDSKEAQLRWRPVVHPHHSTSPLGLIGGGVPPFKGEVTRAHKGVLILDELLEFHPRAQESLREPMEESCIRIRRGRFMEEYPAETLVIATTNLCPCGDWVPGARIVCGRSLKKCQSYSERLSGPLVDRFQMTFFTHKKEGGKKMKGSEILQRIEDARNFRKQLAEKDLRFKKVAGFWRFEELTTDLPSFYMRELFPQELSSRRRELATLRVARSIADLDGSEKLQPQHIESALKLSYHPFEALKRLGC</sequence>
<evidence type="ECO:0000313" key="2">
    <source>
        <dbReference type="EMBL" id="MDG0816243.1"/>
    </source>
</evidence>
<dbReference type="InterPro" id="IPR025158">
    <property type="entry name" value="Mg_chelat-rel_C"/>
</dbReference>
<dbReference type="SUPFAM" id="SSF54211">
    <property type="entry name" value="Ribosomal protein S5 domain 2-like"/>
    <property type="match status" value="1"/>
</dbReference>
<feature type="domain" description="AAA+ ATPase" evidence="1">
    <location>
        <begin position="195"/>
        <end position="374"/>
    </location>
</feature>
<dbReference type="PANTHER" id="PTHR32039">
    <property type="entry name" value="MAGNESIUM-CHELATASE SUBUNIT CHLI"/>
    <property type="match status" value="1"/>
</dbReference>
<dbReference type="InterPro" id="IPR020568">
    <property type="entry name" value="Ribosomal_Su5_D2-typ_SF"/>
</dbReference>
<accession>A0ABT6DM81</accession>
<reference evidence="2" key="1">
    <citation type="submission" date="2022-08" db="EMBL/GenBank/DDBJ databases">
        <title>Novel Bdellovibrio Species Isolated from Svalbard: Designation Bdellovibrio svalbardensis.</title>
        <authorList>
            <person name="Mitchell R.J."/>
            <person name="Choi S.Y."/>
        </authorList>
    </citation>
    <scope>NUCLEOTIDE SEQUENCE</scope>
    <source>
        <strain evidence="2">PAP01</strain>
    </source>
</reference>
<dbReference type="GO" id="GO:0005524">
    <property type="term" value="F:ATP binding"/>
    <property type="evidence" value="ECO:0007669"/>
    <property type="project" value="UniProtKB-KW"/>
</dbReference>
<dbReference type="PANTHER" id="PTHR32039:SF7">
    <property type="entry name" value="COMPETENCE PROTEIN COMM"/>
    <property type="match status" value="1"/>
</dbReference>
<dbReference type="SUPFAM" id="SSF52540">
    <property type="entry name" value="P-loop containing nucleoside triphosphate hydrolases"/>
    <property type="match status" value="1"/>
</dbReference>
<proteinExistence type="predicted"/>
<dbReference type="Gene3D" id="3.30.230.10">
    <property type="match status" value="1"/>
</dbReference>
<dbReference type="SMART" id="SM00382">
    <property type="entry name" value="AAA"/>
    <property type="match status" value="1"/>
</dbReference>
<dbReference type="InterPro" id="IPR014721">
    <property type="entry name" value="Ribsml_uS5_D2-typ_fold_subgr"/>
</dbReference>
<dbReference type="Proteomes" id="UP001152321">
    <property type="component" value="Unassembled WGS sequence"/>
</dbReference>
<keyword evidence="3" id="KW-1185">Reference proteome</keyword>
<dbReference type="InterPro" id="IPR000523">
    <property type="entry name" value="Mg_chelatse_chII-like_cat_dom"/>
</dbReference>
<keyword evidence="2" id="KW-0067">ATP-binding</keyword>
<organism evidence="2 3">
    <name type="scientific">Bdellovibrio svalbardensis</name>
    <dbReference type="NCBI Taxonomy" id="2972972"/>
    <lineage>
        <taxon>Bacteria</taxon>
        <taxon>Pseudomonadati</taxon>
        <taxon>Bdellovibrionota</taxon>
        <taxon>Bdellovibrionia</taxon>
        <taxon>Bdellovibrionales</taxon>
        <taxon>Pseudobdellovibrionaceae</taxon>
        <taxon>Bdellovibrio</taxon>
    </lineage>
</organism>
<name>A0ABT6DM81_9BACT</name>
<dbReference type="InterPro" id="IPR027417">
    <property type="entry name" value="P-loop_NTPase"/>
</dbReference>
<dbReference type="RefSeq" id="WP_277577720.1">
    <property type="nucleotide sequence ID" value="NZ_JANRMI010000002.1"/>
</dbReference>
<comment type="caution">
    <text evidence="2">The sequence shown here is derived from an EMBL/GenBank/DDBJ whole genome shotgun (WGS) entry which is preliminary data.</text>
</comment>
<protein>
    <submittedName>
        <fullName evidence="2">ATP-binding protein</fullName>
    </submittedName>
</protein>
<dbReference type="EMBL" id="JANRMI010000002">
    <property type="protein sequence ID" value="MDG0816243.1"/>
    <property type="molecule type" value="Genomic_DNA"/>
</dbReference>
<dbReference type="Pfam" id="PF01078">
    <property type="entry name" value="Mg_chelatase"/>
    <property type="match status" value="1"/>
</dbReference>
<keyword evidence="2" id="KW-0547">Nucleotide-binding</keyword>
<dbReference type="InterPro" id="IPR003593">
    <property type="entry name" value="AAA+_ATPase"/>
</dbReference>
<dbReference type="Gene3D" id="3.40.50.300">
    <property type="entry name" value="P-loop containing nucleotide triphosphate hydrolases"/>
    <property type="match status" value="1"/>
</dbReference>
<gene>
    <name evidence="2" type="ORF">NWE73_07695</name>
</gene>
<evidence type="ECO:0000259" key="1">
    <source>
        <dbReference type="SMART" id="SM00382"/>
    </source>
</evidence>
<dbReference type="InterPro" id="IPR045006">
    <property type="entry name" value="CHLI-like"/>
</dbReference>
<dbReference type="Pfam" id="PF13335">
    <property type="entry name" value="Mg_chelatase_C"/>
    <property type="match status" value="1"/>
</dbReference>